<dbReference type="EMBL" id="MU266397">
    <property type="protein sequence ID" value="KAH7925663.1"/>
    <property type="molecule type" value="Genomic_DNA"/>
</dbReference>
<reference evidence="1" key="1">
    <citation type="journal article" date="2021" name="New Phytol.">
        <title>Evolutionary innovations through gain and loss of genes in the ectomycorrhizal Boletales.</title>
        <authorList>
            <person name="Wu G."/>
            <person name="Miyauchi S."/>
            <person name="Morin E."/>
            <person name="Kuo A."/>
            <person name="Drula E."/>
            <person name="Varga T."/>
            <person name="Kohler A."/>
            <person name="Feng B."/>
            <person name="Cao Y."/>
            <person name="Lipzen A."/>
            <person name="Daum C."/>
            <person name="Hundley H."/>
            <person name="Pangilinan J."/>
            <person name="Johnson J."/>
            <person name="Barry K."/>
            <person name="LaButti K."/>
            <person name="Ng V."/>
            <person name="Ahrendt S."/>
            <person name="Min B."/>
            <person name="Choi I.G."/>
            <person name="Park H."/>
            <person name="Plett J.M."/>
            <person name="Magnuson J."/>
            <person name="Spatafora J.W."/>
            <person name="Nagy L.G."/>
            <person name="Henrissat B."/>
            <person name="Grigoriev I.V."/>
            <person name="Yang Z.L."/>
            <person name="Xu J."/>
            <person name="Martin F.M."/>
        </authorList>
    </citation>
    <scope>NUCLEOTIDE SEQUENCE</scope>
    <source>
        <strain evidence="1">KUC20120723A-06</strain>
    </source>
</reference>
<dbReference type="Proteomes" id="UP000790709">
    <property type="component" value="Unassembled WGS sequence"/>
</dbReference>
<evidence type="ECO:0000313" key="1">
    <source>
        <dbReference type="EMBL" id="KAH7925663.1"/>
    </source>
</evidence>
<gene>
    <name evidence="1" type="ORF">BV22DRAFT_415404</name>
</gene>
<keyword evidence="2" id="KW-1185">Reference proteome</keyword>
<sequence length="255" mass="28736">MSENPPTPNVIICGDSGSGKSSVINLISETHVAPISSGAARCTPHYVRYPVRIQGAPFNLYDTAELEKEGRGDVDIVAQLYKLMIDLEDGVSLLVFCMGGPRIRVPTYSNWQISHEIFGKNVPIVIVITHLEQDVPMDNCWRKNKATFHKYGMVPFGHACITATRGKKDRSGRYMYEDEYEESRVKVSKLIEDTALAVPWKINRIQWLSEIATSLIGNRLCEAPEILVEMVQRCSMSKEEARELAERLRGVWGQH</sequence>
<proteinExistence type="predicted"/>
<protein>
    <submittedName>
        <fullName evidence="1">Uncharacterized protein</fullName>
    </submittedName>
</protein>
<comment type="caution">
    <text evidence="1">The sequence shown here is derived from an EMBL/GenBank/DDBJ whole genome shotgun (WGS) entry which is preliminary data.</text>
</comment>
<accession>A0ACB8BLE0</accession>
<name>A0ACB8BLE0_9AGAM</name>
<evidence type="ECO:0000313" key="2">
    <source>
        <dbReference type="Proteomes" id="UP000790709"/>
    </source>
</evidence>
<organism evidence="1 2">
    <name type="scientific">Leucogyrophana mollusca</name>
    <dbReference type="NCBI Taxonomy" id="85980"/>
    <lineage>
        <taxon>Eukaryota</taxon>
        <taxon>Fungi</taxon>
        <taxon>Dikarya</taxon>
        <taxon>Basidiomycota</taxon>
        <taxon>Agaricomycotina</taxon>
        <taxon>Agaricomycetes</taxon>
        <taxon>Agaricomycetidae</taxon>
        <taxon>Boletales</taxon>
        <taxon>Boletales incertae sedis</taxon>
        <taxon>Leucogyrophana</taxon>
    </lineage>
</organism>